<dbReference type="AlphaFoldDB" id="A0AAD7KZZ1"/>
<evidence type="ECO:0000256" key="1">
    <source>
        <dbReference type="SAM" id="MobiDB-lite"/>
    </source>
</evidence>
<evidence type="ECO:0000313" key="3">
    <source>
        <dbReference type="Proteomes" id="UP001163823"/>
    </source>
</evidence>
<reference evidence="2" key="1">
    <citation type="journal article" date="2023" name="Science">
        <title>Elucidation of the pathway for biosynthesis of saponin adjuvants from the soapbark tree.</title>
        <authorList>
            <person name="Reed J."/>
            <person name="Orme A."/>
            <person name="El-Demerdash A."/>
            <person name="Owen C."/>
            <person name="Martin L.B.B."/>
            <person name="Misra R.C."/>
            <person name="Kikuchi S."/>
            <person name="Rejzek M."/>
            <person name="Martin A.C."/>
            <person name="Harkess A."/>
            <person name="Leebens-Mack J."/>
            <person name="Louveau T."/>
            <person name="Stephenson M.J."/>
            <person name="Osbourn A."/>
        </authorList>
    </citation>
    <scope>NUCLEOTIDE SEQUENCE</scope>
    <source>
        <strain evidence="2">S10</strain>
    </source>
</reference>
<evidence type="ECO:0000313" key="2">
    <source>
        <dbReference type="EMBL" id="KAJ7949069.1"/>
    </source>
</evidence>
<sequence length="160" mass="17807">MGQLWRVYFSQHSKGEWLEASELEFQNGNKPVAYSSLHGHALYPKPGLVLQGNGGIGIRNDTAKSDMVMDTGVRFEVVAGEYLSSAISEPAWLNFFRKWGPRIDYSLNDEIKKVEKLLPGNLNTTFEKFVDGLPDEILGEEGPTGPKLKNNWSGDDCLST</sequence>
<protein>
    <submittedName>
        <fullName evidence="2">Vacuolar sorting-associated protein 62</fullName>
    </submittedName>
</protein>
<organism evidence="2 3">
    <name type="scientific">Quillaja saponaria</name>
    <name type="common">Soap bark tree</name>
    <dbReference type="NCBI Taxonomy" id="32244"/>
    <lineage>
        <taxon>Eukaryota</taxon>
        <taxon>Viridiplantae</taxon>
        <taxon>Streptophyta</taxon>
        <taxon>Embryophyta</taxon>
        <taxon>Tracheophyta</taxon>
        <taxon>Spermatophyta</taxon>
        <taxon>Magnoliopsida</taxon>
        <taxon>eudicotyledons</taxon>
        <taxon>Gunneridae</taxon>
        <taxon>Pentapetalae</taxon>
        <taxon>rosids</taxon>
        <taxon>fabids</taxon>
        <taxon>Fabales</taxon>
        <taxon>Quillajaceae</taxon>
        <taxon>Quillaja</taxon>
    </lineage>
</organism>
<dbReference type="PANTHER" id="PTHR48152:SF3">
    <property type="entry name" value="DUF946 FAMILY PROTEIN (DUF946)"/>
    <property type="match status" value="1"/>
</dbReference>
<feature type="region of interest" description="Disordered" evidence="1">
    <location>
        <begin position="139"/>
        <end position="160"/>
    </location>
</feature>
<accession>A0AAD7KZZ1</accession>
<dbReference type="Proteomes" id="UP001163823">
    <property type="component" value="Chromosome 12"/>
</dbReference>
<gene>
    <name evidence="2" type="ORF">O6P43_029455</name>
</gene>
<keyword evidence="3" id="KW-1185">Reference proteome</keyword>
<dbReference type="EMBL" id="JARAOO010000012">
    <property type="protein sequence ID" value="KAJ7949069.1"/>
    <property type="molecule type" value="Genomic_DNA"/>
</dbReference>
<dbReference type="PANTHER" id="PTHR48152">
    <property type="entry name" value="F1C9.34 PROTEIN"/>
    <property type="match status" value="1"/>
</dbReference>
<feature type="compositionally biased region" description="Polar residues" evidence="1">
    <location>
        <begin position="150"/>
        <end position="160"/>
    </location>
</feature>
<dbReference type="KEGG" id="qsa:O6P43_029455"/>
<dbReference type="Pfam" id="PF06101">
    <property type="entry name" value="Vps62"/>
    <property type="match status" value="1"/>
</dbReference>
<name>A0AAD7KZZ1_QUISA</name>
<proteinExistence type="predicted"/>
<dbReference type="InterPro" id="IPR009291">
    <property type="entry name" value="Vps62"/>
</dbReference>
<comment type="caution">
    <text evidence="2">The sequence shown here is derived from an EMBL/GenBank/DDBJ whole genome shotgun (WGS) entry which is preliminary data.</text>
</comment>